<name>A0A0C3BVZ8_HEBCY</name>
<sequence>MPDLEVVVSLVIGLVMLGVVGCFVAYFRKDIVDCLTPAARRHNQNDAIPMHPSPTPLPGRFSQSLDYGRGQPLTLHPASSDPELPPTANSLPEQTSLLDRMREIQTLMVEIHHLESDPGSNNHSKIQELQQRIAELGDAQDSDTDEISSQGLGPPSGSAQDDPA</sequence>
<dbReference type="HOGENOM" id="CLU_1619237_0_0_1"/>
<feature type="region of interest" description="Disordered" evidence="1">
    <location>
        <begin position="44"/>
        <end position="91"/>
    </location>
</feature>
<reference evidence="4" key="2">
    <citation type="submission" date="2015-01" db="EMBL/GenBank/DDBJ databases">
        <title>Evolutionary Origins and Diversification of the Mycorrhizal Mutualists.</title>
        <authorList>
            <consortium name="DOE Joint Genome Institute"/>
            <consortium name="Mycorrhizal Genomics Consortium"/>
            <person name="Kohler A."/>
            <person name="Kuo A."/>
            <person name="Nagy L.G."/>
            <person name="Floudas D."/>
            <person name="Copeland A."/>
            <person name="Barry K.W."/>
            <person name="Cichocki N."/>
            <person name="Veneault-Fourrey C."/>
            <person name="LaButti K."/>
            <person name="Lindquist E.A."/>
            <person name="Lipzen A."/>
            <person name="Lundell T."/>
            <person name="Morin E."/>
            <person name="Murat C."/>
            <person name="Riley R."/>
            <person name="Ohm R."/>
            <person name="Sun H."/>
            <person name="Tunlid A."/>
            <person name="Henrissat B."/>
            <person name="Grigoriev I.V."/>
            <person name="Hibbett D.S."/>
            <person name="Martin F."/>
        </authorList>
    </citation>
    <scope>NUCLEOTIDE SEQUENCE [LARGE SCALE GENOMIC DNA]</scope>
    <source>
        <strain evidence="4">h7</strain>
    </source>
</reference>
<evidence type="ECO:0000256" key="2">
    <source>
        <dbReference type="SAM" id="Phobius"/>
    </source>
</evidence>
<dbReference type="Proteomes" id="UP000053424">
    <property type="component" value="Unassembled WGS sequence"/>
</dbReference>
<keyword evidence="2" id="KW-1133">Transmembrane helix</keyword>
<evidence type="ECO:0000313" key="3">
    <source>
        <dbReference type="EMBL" id="KIM40790.1"/>
    </source>
</evidence>
<dbReference type="OrthoDB" id="3070092at2759"/>
<reference evidence="3 4" key="1">
    <citation type="submission" date="2014-04" db="EMBL/GenBank/DDBJ databases">
        <authorList>
            <consortium name="DOE Joint Genome Institute"/>
            <person name="Kuo A."/>
            <person name="Gay G."/>
            <person name="Dore J."/>
            <person name="Kohler A."/>
            <person name="Nagy L.G."/>
            <person name="Floudas D."/>
            <person name="Copeland A."/>
            <person name="Barry K.W."/>
            <person name="Cichocki N."/>
            <person name="Veneault-Fourrey C."/>
            <person name="LaButti K."/>
            <person name="Lindquist E.A."/>
            <person name="Lipzen A."/>
            <person name="Lundell T."/>
            <person name="Morin E."/>
            <person name="Murat C."/>
            <person name="Sun H."/>
            <person name="Tunlid A."/>
            <person name="Henrissat B."/>
            <person name="Grigoriev I.V."/>
            <person name="Hibbett D.S."/>
            <person name="Martin F."/>
            <person name="Nordberg H.P."/>
            <person name="Cantor M.N."/>
            <person name="Hua S.X."/>
        </authorList>
    </citation>
    <scope>NUCLEOTIDE SEQUENCE [LARGE SCALE GENOMIC DNA]</scope>
    <source>
        <strain evidence="4">h7</strain>
    </source>
</reference>
<dbReference type="EMBL" id="KN831782">
    <property type="protein sequence ID" value="KIM40790.1"/>
    <property type="molecule type" value="Genomic_DNA"/>
</dbReference>
<evidence type="ECO:0000256" key="1">
    <source>
        <dbReference type="SAM" id="MobiDB-lite"/>
    </source>
</evidence>
<dbReference type="AlphaFoldDB" id="A0A0C3BVZ8"/>
<protein>
    <submittedName>
        <fullName evidence="3">Uncharacterized protein</fullName>
    </submittedName>
</protein>
<organism evidence="3 4">
    <name type="scientific">Hebeloma cylindrosporum</name>
    <dbReference type="NCBI Taxonomy" id="76867"/>
    <lineage>
        <taxon>Eukaryota</taxon>
        <taxon>Fungi</taxon>
        <taxon>Dikarya</taxon>
        <taxon>Basidiomycota</taxon>
        <taxon>Agaricomycotina</taxon>
        <taxon>Agaricomycetes</taxon>
        <taxon>Agaricomycetidae</taxon>
        <taxon>Agaricales</taxon>
        <taxon>Agaricineae</taxon>
        <taxon>Hymenogastraceae</taxon>
        <taxon>Hebeloma</taxon>
    </lineage>
</organism>
<keyword evidence="2" id="KW-0472">Membrane</keyword>
<proteinExistence type="predicted"/>
<feature type="transmembrane region" description="Helical" evidence="2">
    <location>
        <begin position="6"/>
        <end position="27"/>
    </location>
</feature>
<evidence type="ECO:0000313" key="4">
    <source>
        <dbReference type="Proteomes" id="UP000053424"/>
    </source>
</evidence>
<feature type="compositionally biased region" description="Polar residues" evidence="1">
    <location>
        <begin position="118"/>
        <end position="130"/>
    </location>
</feature>
<accession>A0A0C3BVZ8</accession>
<keyword evidence="2" id="KW-0812">Transmembrane</keyword>
<feature type="region of interest" description="Disordered" evidence="1">
    <location>
        <begin position="115"/>
        <end position="164"/>
    </location>
</feature>
<gene>
    <name evidence="3" type="ORF">M413DRAFT_446168</name>
</gene>
<keyword evidence="4" id="KW-1185">Reference proteome</keyword>